<proteinExistence type="inferred from homology"/>
<dbReference type="GO" id="GO:0005886">
    <property type="term" value="C:plasma membrane"/>
    <property type="evidence" value="ECO:0007669"/>
    <property type="project" value="UniProtKB-SubCell"/>
</dbReference>
<comment type="subcellular location">
    <subcellularLocation>
        <location evidence="7">Cell membrane</location>
        <topology evidence="7">Peripheral membrane protein</topology>
    </subcellularLocation>
    <subcellularLocation>
        <location evidence="1">Membrane</location>
    </subcellularLocation>
</comment>
<dbReference type="GO" id="GO:0045259">
    <property type="term" value="C:proton-transporting ATP synthase complex"/>
    <property type="evidence" value="ECO:0007669"/>
    <property type="project" value="UniProtKB-KW"/>
</dbReference>
<dbReference type="KEGG" id="lcre:Pla8534_64090"/>
<reference evidence="8 9" key="1">
    <citation type="submission" date="2019-02" db="EMBL/GenBank/DDBJ databases">
        <title>Deep-cultivation of Planctomycetes and their phenomic and genomic characterization uncovers novel biology.</title>
        <authorList>
            <person name="Wiegand S."/>
            <person name="Jogler M."/>
            <person name="Boedeker C."/>
            <person name="Pinto D."/>
            <person name="Vollmers J."/>
            <person name="Rivas-Marin E."/>
            <person name="Kohn T."/>
            <person name="Peeters S.H."/>
            <person name="Heuer A."/>
            <person name="Rast P."/>
            <person name="Oberbeckmann S."/>
            <person name="Bunk B."/>
            <person name="Jeske O."/>
            <person name="Meyerdierks A."/>
            <person name="Storesund J.E."/>
            <person name="Kallscheuer N."/>
            <person name="Luecker S."/>
            <person name="Lage O.M."/>
            <person name="Pohl T."/>
            <person name="Merkel B.J."/>
            <person name="Hornburger P."/>
            <person name="Mueller R.-W."/>
            <person name="Bruemmer F."/>
            <person name="Labrenz M."/>
            <person name="Spormann A.M."/>
            <person name="Op den Camp H."/>
            <person name="Overmann J."/>
            <person name="Amann R."/>
            <person name="Jetten M.S.M."/>
            <person name="Mascher T."/>
            <person name="Medema M.H."/>
            <person name="Devos D.P."/>
            <person name="Kaster A.-K."/>
            <person name="Ovreas L."/>
            <person name="Rohde M."/>
            <person name="Galperin M.Y."/>
            <person name="Jogler C."/>
        </authorList>
    </citation>
    <scope>NUCLEOTIDE SEQUENCE [LARGE SCALE GENOMIC DNA]</scope>
    <source>
        <strain evidence="8 9">Pla85_3_4</strain>
    </source>
</reference>
<comment type="function">
    <text evidence="7">This protein is part of the stalk that links CF(0) to CF(1). It either transmits conformational changes from CF(0) to CF(1) or is implicated in proton conduction.</text>
</comment>
<dbReference type="EMBL" id="CP036433">
    <property type="protein sequence ID" value="QDU98540.1"/>
    <property type="molecule type" value="Genomic_DNA"/>
</dbReference>
<evidence type="ECO:0000256" key="4">
    <source>
        <dbReference type="ARBA" id="ARBA00023065"/>
    </source>
</evidence>
<dbReference type="OrthoDB" id="9802471at2"/>
<dbReference type="RefSeq" id="WP_145057881.1">
    <property type="nucleotide sequence ID" value="NZ_CP036433.1"/>
</dbReference>
<accession>A0A518E367</accession>
<keyword evidence="3 7" id="KW-0375">Hydrogen ion transport</keyword>
<dbReference type="Pfam" id="PF00213">
    <property type="entry name" value="OSCP"/>
    <property type="match status" value="1"/>
</dbReference>
<dbReference type="InterPro" id="IPR026015">
    <property type="entry name" value="ATP_synth_OSCP/delta_N_sf"/>
</dbReference>
<evidence type="ECO:0000256" key="5">
    <source>
        <dbReference type="ARBA" id="ARBA00023136"/>
    </source>
</evidence>
<dbReference type="PROSITE" id="PS00389">
    <property type="entry name" value="ATPASE_DELTA"/>
    <property type="match status" value="1"/>
</dbReference>
<dbReference type="AlphaFoldDB" id="A0A518E367"/>
<dbReference type="GO" id="GO:0046933">
    <property type="term" value="F:proton-transporting ATP synthase activity, rotational mechanism"/>
    <property type="evidence" value="ECO:0007669"/>
    <property type="project" value="UniProtKB-UniRule"/>
</dbReference>
<comment type="function">
    <text evidence="7">F(1)F(0) ATP synthase produces ATP from ADP in the presence of a proton or sodium gradient. F-type ATPases consist of two structural domains, F(1) containing the extramembraneous catalytic core and F(0) containing the membrane proton channel, linked together by a central stalk and a peripheral stalk. During catalysis, ATP synthesis in the catalytic domain of F(1) is coupled via a rotary mechanism of the central stalk subunits to proton translocation.</text>
</comment>
<evidence type="ECO:0000256" key="2">
    <source>
        <dbReference type="ARBA" id="ARBA00022448"/>
    </source>
</evidence>
<evidence type="ECO:0000256" key="6">
    <source>
        <dbReference type="ARBA" id="ARBA00023310"/>
    </source>
</evidence>
<sequence length="212" mass="22731">MADNSQSSEGFQSGAEAVGAVYAKALLGAATNAGCRGVVLEELASLVDDVLVPLPQFAATLASPLVPHETKVQMLEKSFGGKMNATLLTFLKVVSQHGRLGFLKAMRREAVRLDNEECGRVEAQVVTAEPMTPELLDQVRTQLAAKLGREVVLNAKVDPQVLGGLVIRVGDTVYDGSLANQLQRVRRETLEQAALEIRQSISRFATEESTAS</sequence>
<dbReference type="Gene3D" id="1.10.520.20">
    <property type="entry name" value="N-terminal domain of the delta subunit of the F1F0-ATP synthase"/>
    <property type="match status" value="1"/>
</dbReference>
<dbReference type="InterPro" id="IPR020781">
    <property type="entry name" value="ATPase_OSCP/d_CS"/>
</dbReference>
<dbReference type="HAMAP" id="MF_01416">
    <property type="entry name" value="ATP_synth_delta_bact"/>
    <property type="match status" value="1"/>
</dbReference>
<comment type="similarity">
    <text evidence="7">Belongs to the ATPase delta chain family.</text>
</comment>
<keyword evidence="2 7" id="KW-0813">Transport</keyword>
<keyword evidence="6 7" id="KW-0066">ATP synthesis</keyword>
<keyword evidence="7" id="KW-0139">CF(1)</keyword>
<gene>
    <name evidence="7 8" type="primary">atpH</name>
    <name evidence="8" type="ORF">Pla8534_64090</name>
</gene>
<dbReference type="PRINTS" id="PR00125">
    <property type="entry name" value="ATPASEDELTA"/>
</dbReference>
<evidence type="ECO:0000313" key="9">
    <source>
        <dbReference type="Proteomes" id="UP000317648"/>
    </source>
</evidence>
<name>A0A518E367_9BACT</name>
<keyword evidence="7" id="KW-1003">Cell membrane</keyword>
<keyword evidence="4 7" id="KW-0406">Ion transport</keyword>
<protein>
    <recommendedName>
        <fullName evidence="7">ATP synthase subunit delta</fullName>
    </recommendedName>
    <alternativeName>
        <fullName evidence="7">ATP synthase F(1) sector subunit delta</fullName>
    </alternativeName>
    <alternativeName>
        <fullName evidence="7">F-type ATPase subunit delta</fullName>
        <shortName evidence="7">F-ATPase subunit delta</shortName>
    </alternativeName>
</protein>
<organism evidence="8 9">
    <name type="scientific">Lignipirellula cremea</name>
    <dbReference type="NCBI Taxonomy" id="2528010"/>
    <lineage>
        <taxon>Bacteria</taxon>
        <taxon>Pseudomonadati</taxon>
        <taxon>Planctomycetota</taxon>
        <taxon>Planctomycetia</taxon>
        <taxon>Pirellulales</taxon>
        <taxon>Pirellulaceae</taxon>
        <taxon>Lignipirellula</taxon>
    </lineage>
</organism>
<dbReference type="InterPro" id="IPR000711">
    <property type="entry name" value="ATPase_OSCP/dsu"/>
</dbReference>
<dbReference type="PANTHER" id="PTHR11910">
    <property type="entry name" value="ATP SYNTHASE DELTA CHAIN"/>
    <property type="match status" value="1"/>
</dbReference>
<keyword evidence="5 7" id="KW-0472">Membrane</keyword>
<evidence type="ECO:0000256" key="7">
    <source>
        <dbReference type="HAMAP-Rule" id="MF_01416"/>
    </source>
</evidence>
<evidence type="ECO:0000256" key="3">
    <source>
        <dbReference type="ARBA" id="ARBA00022781"/>
    </source>
</evidence>
<dbReference type="Proteomes" id="UP000317648">
    <property type="component" value="Chromosome"/>
</dbReference>
<keyword evidence="9" id="KW-1185">Reference proteome</keyword>
<evidence type="ECO:0000313" key="8">
    <source>
        <dbReference type="EMBL" id="QDU98540.1"/>
    </source>
</evidence>
<dbReference type="NCBIfam" id="TIGR01145">
    <property type="entry name" value="ATP_synt_delta"/>
    <property type="match status" value="1"/>
</dbReference>
<evidence type="ECO:0000256" key="1">
    <source>
        <dbReference type="ARBA" id="ARBA00004370"/>
    </source>
</evidence>
<dbReference type="SUPFAM" id="SSF47928">
    <property type="entry name" value="N-terminal domain of the delta subunit of the F1F0-ATP synthase"/>
    <property type="match status" value="1"/>
</dbReference>